<protein>
    <submittedName>
        <fullName evidence="12">L-cystine transport system permease protein</fullName>
    </submittedName>
    <submittedName>
        <fullName evidence="11">Putative amino-acid permease protein YxeN</fullName>
    </submittedName>
</protein>
<keyword evidence="14" id="KW-1185">Reference proteome</keyword>
<evidence type="ECO:0000313" key="14">
    <source>
        <dbReference type="Proteomes" id="UP000198939"/>
    </source>
</evidence>
<comment type="similarity">
    <text evidence="2">Belongs to the binding-protein-dependent transport system permease family. HisMQ subfamily.</text>
</comment>
<dbReference type="CDD" id="cd06261">
    <property type="entry name" value="TM_PBP2"/>
    <property type="match status" value="1"/>
</dbReference>
<dbReference type="Proteomes" id="UP000183063">
    <property type="component" value="Unassembled WGS sequence"/>
</dbReference>
<evidence type="ECO:0000313" key="13">
    <source>
        <dbReference type="Proteomes" id="UP000183063"/>
    </source>
</evidence>
<feature type="transmembrane region" description="Helical" evidence="9">
    <location>
        <begin position="97"/>
        <end position="116"/>
    </location>
</feature>
<dbReference type="STRING" id="501024.RTCCBAU85039_5652"/>
<gene>
    <name evidence="11" type="primary">yxeN_4</name>
    <name evidence="11" type="ORF">RTCCBAU85039_5652</name>
    <name evidence="12" type="ORF">SAMN05216228_103510</name>
</gene>
<evidence type="ECO:0000256" key="9">
    <source>
        <dbReference type="RuleBase" id="RU363032"/>
    </source>
</evidence>
<reference evidence="11" key="1">
    <citation type="submission" date="2016-10" db="EMBL/GenBank/DDBJ databases">
        <authorList>
            <person name="de Groot N.N."/>
        </authorList>
    </citation>
    <scope>NUCLEOTIDE SEQUENCE [LARGE SCALE GENOMIC DNA]</scope>
    <source>
        <strain evidence="11">CCBAU85039</strain>
    </source>
</reference>
<organism evidence="11 13">
    <name type="scientific">Rhizobium tibeticum</name>
    <dbReference type="NCBI Taxonomy" id="501024"/>
    <lineage>
        <taxon>Bacteria</taxon>
        <taxon>Pseudomonadati</taxon>
        <taxon>Pseudomonadota</taxon>
        <taxon>Alphaproteobacteria</taxon>
        <taxon>Hyphomicrobiales</taxon>
        <taxon>Rhizobiaceae</taxon>
        <taxon>Rhizobium/Agrobacterium group</taxon>
        <taxon>Rhizobium</taxon>
    </lineage>
</organism>
<dbReference type="InterPro" id="IPR035906">
    <property type="entry name" value="MetI-like_sf"/>
</dbReference>
<reference evidence="12 14" key="3">
    <citation type="submission" date="2016-10" db="EMBL/GenBank/DDBJ databases">
        <authorList>
            <person name="Varghese N."/>
            <person name="Submissions S."/>
        </authorList>
    </citation>
    <scope>NUCLEOTIDE SEQUENCE [LARGE SCALE GENOMIC DNA]</scope>
    <source>
        <strain evidence="12 14">CGMCC 1.7071</strain>
    </source>
</reference>
<feature type="transmembrane region" description="Helical" evidence="9">
    <location>
        <begin position="153"/>
        <end position="176"/>
    </location>
</feature>
<evidence type="ECO:0000256" key="1">
    <source>
        <dbReference type="ARBA" id="ARBA00004429"/>
    </source>
</evidence>
<evidence type="ECO:0000256" key="5">
    <source>
        <dbReference type="ARBA" id="ARBA00022692"/>
    </source>
</evidence>
<dbReference type="NCBIfam" id="TIGR01726">
    <property type="entry name" value="HEQRo_perm_3TM"/>
    <property type="match status" value="1"/>
</dbReference>
<evidence type="ECO:0000256" key="6">
    <source>
        <dbReference type="ARBA" id="ARBA00022970"/>
    </source>
</evidence>
<proteinExistence type="inferred from homology"/>
<evidence type="ECO:0000256" key="4">
    <source>
        <dbReference type="ARBA" id="ARBA00022475"/>
    </source>
</evidence>
<dbReference type="AlphaFoldDB" id="A0A1H8UMC9"/>
<dbReference type="SUPFAM" id="SSF161098">
    <property type="entry name" value="MetI-like"/>
    <property type="match status" value="1"/>
</dbReference>
<keyword evidence="7 9" id="KW-1133">Transmembrane helix</keyword>
<accession>A0A1H8UMC9</accession>
<dbReference type="PROSITE" id="PS50928">
    <property type="entry name" value="ABC_TM1"/>
    <property type="match status" value="1"/>
</dbReference>
<dbReference type="PANTHER" id="PTHR30614">
    <property type="entry name" value="MEMBRANE COMPONENT OF AMINO ACID ABC TRANSPORTER"/>
    <property type="match status" value="1"/>
</dbReference>
<evidence type="ECO:0000256" key="2">
    <source>
        <dbReference type="ARBA" id="ARBA00010072"/>
    </source>
</evidence>
<keyword evidence="5 9" id="KW-0812">Transmembrane</keyword>
<keyword evidence="8 9" id="KW-0472">Membrane</keyword>
<dbReference type="PANTHER" id="PTHR30614:SF0">
    <property type="entry name" value="L-CYSTINE TRANSPORT SYSTEM PERMEASE PROTEIN TCYL"/>
    <property type="match status" value="1"/>
</dbReference>
<evidence type="ECO:0000313" key="11">
    <source>
        <dbReference type="EMBL" id="SEI17561.1"/>
    </source>
</evidence>
<dbReference type="Pfam" id="PF00528">
    <property type="entry name" value="BPD_transp_1"/>
    <property type="match status" value="1"/>
</dbReference>
<dbReference type="Gene3D" id="1.10.3720.10">
    <property type="entry name" value="MetI-like"/>
    <property type="match status" value="1"/>
</dbReference>
<dbReference type="GO" id="GO:0015184">
    <property type="term" value="F:L-cystine transmembrane transporter activity"/>
    <property type="evidence" value="ECO:0007669"/>
    <property type="project" value="TreeGrafter"/>
</dbReference>
<dbReference type="RefSeq" id="WP_072380569.1">
    <property type="nucleotide sequence ID" value="NZ_FNXB01000045.1"/>
</dbReference>
<evidence type="ECO:0000256" key="3">
    <source>
        <dbReference type="ARBA" id="ARBA00022448"/>
    </source>
</evidence>
<dbReference type="EMBL" id="FOCV01000035">
    <property type="protein sequence ID" value="SEP04044.1"/>
    <property type="molecule type" value="Genomic_DNA"/>
</dbReference>
<dbReference type="InterPro" id="IPR000515">
    <property type="entry name" value="MetI-like"/>
</dbReference>
<dbReference type="InterPro" id="IPR010065">
    <property type="entry name" value="AA_ABC_transptr_permease_3TM"/>
</dbReference>
<comment type="subcellular location">
    <subcellularLocation>
        <location evidence="1">Cell inner membrane</location>
        <topology evidence="1">Multi-pass membrane protein</topology>
    </subcellularLocation>
    <subcellularLocation>
        <location evidence="9">Cell membrane</location>
        <topology evidence="9">Multi-pass membrane protein</topology>
    </subcellularLocation>
</comment>
<feature type="transmembrane region" description="Helical" evidence="9">
    <location>
        <begin position="196"/>
        <end position="219"/>
    </location>
</feature>
<reference evidence="13" key="2">
    <citation type="submission" date="2016-10" db="EMBL/GenBank/DDBJ databases">
        <authorList>
            <person name="Wibberg D."/>
        </authorList>
    </citation>
    <scope>NUCLEOTIDE SEQUENCE [LARGE SCALE GENOMIC DNA]</scope>
</reference>
<dbReference type="InterPro" id="IPR043429">
    <property type="entry name" value="ArtM/GltK/GlnP/TcyL/YhdX-like"/>
</dbReference>
<keyword evidence="3 9" id="KW-0813">Transport</keyword>
<dbReference type="OrthoDB" id="9815029at2"/>
<evidence type="ECO:0000256" key="8">
    <source>
        <dbReference type="ARBA" id="ARBA00023136"/>
    </source>
</evidence>
<keyword evidence="6" id="KW-0029">Amino-acid transport</keyword>
<dbReference type="Proteomes" id="UP000198939">
    <property type="component" value="Unassembled WGS sequence"/>
</dbReference>
<evidence type="ECO:0000313" key="12">
    <source>
        <dbReference type="EMBL" id="SEP04044.1"/>
    </source>
</evidence>
<dbReference type="EMBL" id="FNXB01000045">
    <property type="protein sequence ID" value="SEI17561.1"/>
    <property type="molecule type" value="Genomic_DNA"/>
</dbReference>
<name>A0A1H8UMC9_9HYPH</name>
<keyword evidence="4" id="KW-1003">Cell membrane</keyword>
<evidence type="ECO:0000259" key="10">
    <source>
        <dbReference type="PROSITE" id="PS50928"/>
    </source>
</evidence>
<sequence>MFDIEVLLPDLWSILSAVPVTLAMALAIFVLSTIIGSLFAMVEYRRIPVLRELVVAYKVAFKGVPMVIVIFLSYYGLPPTLQFLSSLIGVEFNGHSTPNWITLIVALTACVAAFQAEVVKGALNSFDTGQADAAYSLGYRRGQVFRRIMLPQVIVAAIPDLANSFMVIMKALSLGFAIEVVDIFAQSQLTAALNFYYLEAFVIAVVIYMVIAYVVTYAADRMERALRVWA</sequence>
<evidence type="ECO:0000256" key="7">
    <source>
        <dbReference type="ARBA" id="ARBA00022989"/>
    </source>
</evidence>
<dbReference type="GO" id="GO:0043190">
    <property type="term" value="C:ATP-binding cassette (ABC) transporter complex"/>
    <property type="evidence" value="ECO:0007669"/>
    <property type="project" value="InterPro"/>
</dbReference>
<feature type="transmembrane region" description="Helical" evidence="9">
    <location>
        <begin position="54"/>
        <end position="77"/>
    </location>
</feature>
<feature type="domain" description="ABC transmembrane type-1" evidence="10">
    <location>
        <begin position="18"/>
        <end position="219"/>
    </location>
</feature>
<feature type="transmembrane region" description="Helical" evidence="9">
    <location>
        <begin position="20"/>
        <end position="42"/>
    </location>
</feature>